<protein>
    <recommendedName>
        <fullName evidence="4">Phage holin family protein</fullName>
    </recommendedName>
</protein>
<dbReference type="Proteomes" id="UP000231553">
    <property type="component" value="Unassembled WGS sequence"/>
</dbReference>
<dbReference type="EMBL" id="PGTB01000063">
    <property type="protein sequence ID" value="PJE35961.1"/>
    <property type="molecule type" value="Genomic_DNA"/>
</dbReference>
<dbReference type="AlphaFoldDB" id="A0A2M8IZK1"/>
<evidence type="ECO:0008006" key="4">
    <source>
        <dbReference type="Google" id="ProtNLM"/>
    </source>
</evidence>
<gene>
    <name evidence="2" type="ORF">CVM52_14480</name>
</gene>
<sequence>MLERVKSSAAQAMRKAALLSAGLFCCVAGMAFLTLSAWILLSEAYGALTAASVIGSFYAGVGLILIAVALSGNRAGSDRAVASKPADPPLMQAFLAGLETGSSTARRRA</sequence>
<feature type="transmembrane region" description="Helical" evidence="1">
    <location>
        <begin position="21"/>
        <end position="41"/>
    </location>
</feature>
<feature type="transmembrane region" description="Helical" evidence="1">
    <location>
        <begin position="47"/>
        <end position="70"/>
    </location>
</feature>
<keyword evidence="1" id="KW-0472">Membrane</keyword>
<keyword evidence="3" id="KW-1185">Reference proteome</keyword>
<comment type="caution">
    <text evidence="2">The sequence shown here is derived from an EMBL/GenBank/DDBJ whole genome shotgun (WGS) entry which is preliminary data.</text>
</comment>
<accession>A0A2M8IZK1</accession>
<evidence type="ECO:0000313" key="2">
    <source>
        <dbReference type="EMBL" id="PJE35961.1"/>
    </source>
</evidence>
<proteinExistence type="predicted"/>
<keyword evidence="1" id="KW-0812">Transmembrane</keyword>
<keyword evidence="1" id="KW-1133">Transmembrane helix</keyword>
<reference evidence="2 3" key="1">
    <citation type="journal article" date="2018" name="Int. J. Syst. Evol. Microbiol.">
        <title>Pseudooceanicola lipolyticus sp. nov., a marine alphaproteobacterium, reclassification of Oceanicola flagellatus as Pseudooceanicola flagellatus comb. nov. and emended description of the genus Pseudooceanicola.</title>
        <authorList>
            <person name="Huang M.-M."/>
            <person name="Guo L.-L."/>
            <person name="Wu Y.-H."/>
            <person name="Lai Q.-L."/>
            <person name="Shao Z.-Z."/>
            <person name="Wang C.-S."/>
            <person name="Wu M."/>
            <person name="Xu X.-W."/>
        </authorList>
    </citation>
    <scope>NUCLEOTIDE SEQUENCE [LARGE SCALE GENOMIC DNA]</scope>
    <source>
        <strain evidence="2 3">157</strain>
    </source>
</reference>
<name>A0A2M8IZK1_9RHOB</name>
<evidence type="ECO:0000313" key="3">
    <source>
        <dbReference type="Proteomes" id="UP000231553"/>
    </source>
</evidence>
<organism evidence="2 3">
    <name type="scientific">Pseudooceanicola lipolyticus</name>
    <dbReference type="NCBI Taxonomy" id="2029104"/>
    <lineage>
        <taxon>Bacteria</taxon>
        <taxon>Pseudomonadati</taxon>
        <taxon>Pseudomonadota</taxon>
        <taxon>Alphaproteobacteria</taxon>
        <taxon>Rhodobacterales</taxon>
        <taxon>Paracoccaceae</taxon>
        <taxon>Pseudooceanicola</taxon>
    </lineage>
</organism>
<evidence type="ECO:0000256" key="1">
    <source>
        <dbReference type="SAM" id="Phobius"/>
    </source>
</evidence>